<dbReference type="Gene3D" id="3.10.350.10">
    <property type="entry name" value="LysM domain"/>
    <property type="match status" value="1"/>
</dbReference>
<dbReference type="Proteomes" id="UP000184532">
    <property type="component" value="Unassembled WGS sequence"/>
</dbReference>
<sequence length="126" mass="13697">MSAKAKYQAVLDLGQELGIKGGDVSEDGGVLKIKGEAATPYEKNVIWDKIKQIGGESPSDIKANITVGDDSVYHRHTVKSGESLSKIAKHYYGDAMKYNKIFDANTNILSNPDVIHPDQVLVIPNI</sequence>
<dbReference type="PANTHER" id="PTHR34700:SF8">
    <property type="entry name" value="POTASSIUM BINDING PROTEIN KBP"/>
    <property type="match status" value="1"/>
</dbReference>
<dbReference type="InterPro" id="IPR018392">
    <property type="entry name" value="LysM"/>
</dbReference>
<dbReference type="STRING" id="570519.SAMN04488116_3065"/>
<dbReference type="InterPro" id="IPR036779">
    <property type="entry name" value="LysM_dom_sf"/>
</dbReference>
<dbReference type="AlphaFoldDB" id="A0A1M5P4E0"/>
<accession>A0A1M5P4E0</accession>
<dbReference type="PROSITE" id="PS51782">
    <property type="entry name" value="LYSM"/>
    <property type="match status" value="1"/>
</dbReference>
<dbReference type="OrthoDB" id="370541at2"/>
<keyword evidence="3" id="KW-1185">Reference proteome</keyword>
<dbReference type="SUPFAM" id="SSF54106">
    <property type="entry name" value="LysM domain"/>
    <property type="match status" value="1"/>
</dbReference>
<organism evidence="2 3">
    <name type="scientific">Flagellimonas flava</name>
    <dbReference type="NCBI Taxonomy" id="570519"/>
    <lineage>
        <taxon>Bacteria</taxon>
        <taxon>Pseudomonadati</taxon>
        <taxon>Bacteroidota</taxon>
        <taxon>Flavobacteriia</taxon>
        <taxon>Flavobacteriales</taxon>
        <taxon>Flavobacteriaceae</taxon>
        <taxon>Flagellimonas</taxon>
    </lineage>
</organism>
<gene>
    <name evidence="2" type="ORF">SAMN04488116_3065</name>
</gene>
<evidence type="ECO:0000313" key="2">
    <source>
        <dbReference type="EMBL" id="SHG96694.1"/>
    </source>
</evidence>
<evidence type="ECO:0000259" key="1">
    <source>
        <dbReference type="PROSITE" id="PS51782"/>
    </source>
</evidence>
<dbReference type="RefSeq" id="WP_073181161.1">
    <property type="nucleotide sequence ID" value="NZ_FQWL01000006.1"/>
</dbReference>
<dbReference type="InterPro" id="IPR052196">
    <property type="entry name" value="Bact_Kbp"/>
</dbReference>
<dbReference type="Pfam" id="PF01476">
    <property type="entry name" value="LysM"/>
    <property type="match status" value="1"/>
</dbReference>
<dbReference type="SMART" id="SM00257">
    <property type="entry name" value="LysM"/>
    <property type="match status" value="1"/>
</dbReference>
<name>A0A1M5P4E0_9FLAO</name>
<dbReference type="EMBL" id="FQWL01000006">
    <property type="protein sequence ID" value="SHG96694.1"/>
    <property type="molecule type" value="Genomic_DNA"/>
</dbReference>
<feature type="domain" description="LysM" evidence="1">
    <location>
        <begin position="74"/>
        <end position="123"/>
    </location>
</feature>
<dbReference type="CDD" id="cd00118">
    <property type="entry name" value="LysM"/>
    <property type="match status" value="1"/>
</dbReference>
<dbReference type="PANTHER" id="PTHR34700">
    <property type="entry name" value="POTASSIUM BINDING PROTEIN KBP"/>
    <property type="match status" value="1"/>
</dbReference>
<protein>
    <submittedName>
        <fullName evidence="2">LysM domain-containing protein</fullName>
    </submittedName>
</protein>
<proteinExistence type="predicted"/>
<reference evidence="3" key="1">
    <citation type="submission" date="2016-11" db="EMBL/GenBank/DDBJ databases">
        <authorList>
            <person name="Varghese N."/>
            <person name="Submissions S."/>
        </authorList>
    </citation>
    <scope>NUCLEOTIDE SEQUENCE [LARGE SCALE GENOMIC DNA]</scope>
    <source>
        <strain evidence="3">DSM 22638</strain>
    </source>
</reference>
<evidence type="ECO:0000313" key="3">
    <source>
        <dbReference type="Proteomes" id="UP000184532"/>
    </source>
</evidence>